<feature type="region of interest" description="Disordered" evidence="1">
    <location>
        <begin position="61"/>
        <end position="81"/>
    </location>
</feature>
<gene>
    <name evidence="3" type="ORF">PMEA_00002110</name>
</gene>
<comment type="caution">
    <text evidence="3">The sequence shown here is derived from an EMBL/GenBank/DDBJ whole genome shotgun (WGS) entry which is preliminary data.</text>
</comment>
<feature type="domain" description="Helix-turn-helix" evidence="2">
    <location>
        <begin position="90"/>
        <end position="144"/>
    </location>
</feature>
<evidence type="ECO:0000259" key="2">
    <source>
        <dbReference type="Pfam" id="PF26215"/>
    </source>
</evidence>
<dbReference type="AlphaFoldDB" id="A0AAU9WBD9"/>
<dbReference type="PANTHER" id="PTHR21301">
    <property type="entry name" value="REVERSE TRANSCRIPTASE"/>
    <property type="match status" value="1"/>
</dbReference>
<accession>A0AAU9WBD9</accession>
<protein>
    <recommendedName>
        <fullName evidence="2">Helix-turn-helix domain-containing protein</fullName>
    </recommendedName>
</protein>
<dbReference type="Proteomes" id="UP001159428">
    <property type="component" value="Unassembled WGS sequence"/>
</dbReference>
<sequence>MGSPVSAVIANLYMEKPKIWKRYVDDTFAILDRSYVHCFLQHLKSQQPTIRFTMNTEKDNKTTFLDTSGKRKPDRHLTTSVNREPTHTDQYLAYDSDHLESVKHGNVRCLFDRAKRLVTKSSVISEEKKHLSSVLVSNGYPSSFEQKVTKTRNCSLSREHVTQFKSTAVLPYVKGVSEPLRR</sequence>
<dbReference type="Pfam" id="PF26215">
    <property type="entry name" value="HTH_animal"/>
    <property type="match status" value="1"/>
</dbReference>
<evidence type="ECO:0000313" key="4">
    <source>
        <dbReference type="Proteomes" id="UP001159428"/>
    </source>
</evidence>
<evidence type="ECO:0000256" key="1">
    <source>
        <dbReference type="SAM" id="MobiDB-lite"/>
    </source>
</evidence>
<keyword evidence="4" id="KW-1185">Reference proteome</keyword>
<reference evidence="3 4" key="1">
    <citation type="submission" date="2022-05" db="EMBL/GenBank/DDBJ databases">
        <authorList>
            <consortium name="Genoscope - CEA"/>
            <person name="William W."/>
        </authorList>
    </citation>
    <scope>NUCLEOTIDE SEQUENCE [LARGE SCALE GENOMIC DNA]</scope>
</reference>
<evidence type="ECO:0000313" key="3">
    <source>
        <dbReference type="EMBL" id="CAH3106006.1"/>
    </source>
</evidence>
<dbReference type="EMBL" id="CALNXJ010000010">
    <property type="protein sequence ID" value="CAH3106006.1"/>
    <property type="molecule type" value="Genomic_DNA"/>
</dbReference>
<dbReference type="PANTHER" id="PTHR21301:SF11">
    <property type="entry name" value="GIY-YIG DOMAIN-CONTAINING PROTEIN"/>
    <property type="match status" value="1"/>
</dbReference>
<feature type="compositionally biased region" description="Basic and acidic residues" evidence="1">
    <location>
        <begin position="68"/>
        <end position="77"/>
    </location>
</feature>
<dbReference type="InterPro" id="IPR058912">
    <property type="entry name" value="HTH_animal"/>
</dbReference>
<organism evidence="3 4">
    <name type="scientific">Pocillopora meandrina</name>
    <dbReference type="NCBI Taxonomy" id="46732"/>
    <lineage>
        <taxon>Eukaryota</taxon>
        <taxon>Metazoa</taxon>
        <taxon>Cnidaria</taxon>
        <taxon>Anthozoa</taxon>
        <taxon>Hexacorallia</taxon>
        <taxon>Scleractinia</taxon>
        <taxon>Astrocoeniina</taxon>
        <taxon>Pocilloporidae</taxon>
        <taxon>Pocillopora</taxon>
    </lineage>
</organism>
<name>A0AAU9WBD9_9CNID</name>
<feature type="non-terminal residue" evidence="3">
    <location>
        <position position="182"/>
    </location>
</feature>
<proteinExistence type="predicted"/>